<reference evidence="3 4" key="1">
    <citation type="submission" date="2020-08" db="EMBL/GenBank/DDBJ databases">
        <title>Sequencing the genomes of 1000 actinobacteria strains.</title>
        <authorList>
            <person name="Klenk H.-P."/>
        </authorList>
    </citation>
    <scope>NUCLEOTIDE SEQUENCE [LARGE SCALE GENOMIC DNA]</scope>
    <source>
        <strain evidence="3 4">DSM 45507</strain>
    </source>
</reference>
<dbReference type="Proteomes" id="UP000579153">
    <property type="component" value="Unassembled WGS sequence"/>
</dbReference>
<dbReference type="Pfam" id="PF00795">
    <property type="entry name" value="CN_hydrolase"/>
    <property type="match status" value="1"/>
</dbReference>
<dbReference type="InterPro" id="IPR050345">
    <property type="entry name" value="Aliph_Amidase/BUP"/>
</dbReference>
<dbReference type="PANTHER" id="PTHR43674">
    <property type="entry name" value="NITRILASE C965.09-RELATED"/>
    <property type="match status" value="1"/>
</dbReference>
<dbReference type="CDD" id="cd07197">
    <property type="entry name" value="nitrilase"/>
    <property type="match status" value="1"/>
</dbReference>
<sequence length="239" mass="25215">MELLVLPECYSGGMPPDKPAAEAVALSPPYAHLISALRDCPPTMTVVAGFTELSAGGRLHSSAAVVRAGRLVGEVTRKLFPREPAFSPGADLPLYRQEGHAFGVVICNDANLVEPARLLALAGARILACPLNNDLPVEVTRGWAVRTRSTLIARAVENDCWVIAADVSGTAGGREGGGATRIIAPDGRIVAAAQADEPGLVMADIEVPDRSFLQRWNVAQNPAVLKQWLDHVSGQRSGT</sequence>
<evidence type="ECO:0000313" key="4">
    <source>
        <dbReference type="Proteomes" id="UP000579153"/>
    </source>
</evidence>
<dbReference type="GO" id="GO:0050126">
    <property type="term" value="F:N-carbamoylputrescine amidase activity"/>
    <property type="evidence" value="ECO:0007669"/>
    <property type="project" value="TreeGrafter"/>
</dbReference>
<dbReference type="Gene3D" id="3.60.110.10">
    <property type="entry name" value="Carbon-nitrogen hydrolase"/>
    <property type="match status" value="1"/>
</dbReference>
<evidence type="ECO:0000259" key="2">
    <source>
        <dbReference type="PROSITE" id="PS50263"/>
    </source>
</evidence>
<dbReference type="GO" id="GO:0033388">
    <property type="term" value="P:putrescine biosynthetic process from arginine"/>
    <property type="evidence" value="ECO:0007669"/>
    <property type="project" value="TreeGrafter"/>
</dbReference>
<evidence type="ECO:0000256" key="1">
    <source>
        <dbReference type="ARBA" id="ARBA00022801"/>
    </source>
</evidence>
<gene>
    <name evidence="3" type="ORF">HD596_003636</name>
</gene>
<proteinExistence type="predicted"/>
<keyword evidence="4" id="KW-1185">Reference proteome</keyword>
<dbReference type="InterPro" id="IPR003010">
    <property type="entry name" value="C-N_Hydrolase"/>
</dbReference>
<organism evidence="3 4">
    <name type="scientific">Nonomuraea jabiensis</name>
    <dbReference type="NCBI Taxonomy" id="882448"/>
    <lineage>
        <taxon>Bacteria</taxon>
        <taxon>Bacillati</taxon>
        <taxon>Actinomycetota</taxon>
        <taxon>Actinomycetes</taxon>
        <taxon>Streptosporangiales</taxon>
        <taxon>Streptosporangiaceae</taxon>
        <taxon>Nonomuraea</taxon>
    </lineage>
</organism>
<name>A0A7W9G437_9ACTN</name>
<protein>
    <submittedName>
        <fullName evidence="3">Putative amidohydrolase</fullName>
    </submittedName>
</protein>
<evidence type="ECO:0000313" key="3">
    <source>
        <dbReference type="EMBL" id="MBB5776880.1"/>
    </source>
</evidence>
<dbReference type="PANTHER" id="PTHR43674:SF2">
    <property type="entry name" value="BETA-UREIDOPROPIONASE"/>
    <property type="match status" value="1"/>
</dbReference>
<comment type="caution">
    <text evidence="3">The sequence shown here is derived from an EMBL/GenBank/DDBJ whole genome shotgun (WGS) entry which is preliminary data.</text>
</comment>
<dbReference type="AlphaFoldDB" id="A0A7W9G437"/>
<dbReference type="SUPFAM" id="SSF56317">
    <property type="entry name" value="Carbon-nitrogen hydrolase"/>
    <property type="match status" value="1"/>
</dbReference>
<dbReference type="InterPro" id="IPR036526">
    <property type="entry name" value="C-N_Hydrolase_sf"/>
</dbReference>
<accession>A0A7W9G437</accession>
<keyword evidence="1 3" id="KW-0378">Hydrolase</keyword>
<feature type="domain" description="CN hydrolase" evidence="2">
    <location>
        <begin position="1"/>
        <end position="207"/>
    </location>
</feature>
<dbReference type="PROSITE" id="PS50263">
    <property type="entry name" value="CN_HYDROLASE"/>
    <property type="match status" value="1"/>
</dbReference>
<dbReference type="EMBL" id="JACHMB010000001">
    <property type="protein sequence ID" value="MBB5776880.1"/>
    <property type="molecule type" value="Genomic_DNA"/>
</dbReference>